<dbReference type="EMBL" id="BGPR01019708">
    <property type="protein sequence ID" value="GBN82694.1"/>
    <property type="molecule type" value="Genomic_DNA"/>
</dbReference>
<proteinExistence type="predicted"/>
<dbReference type="AlphaFoldDB" id="A0A4Y2S3C4"/>
<evidence type="ECO:0000256" key="1">
    <source>
        <dbReference type="SAM" id="MobiDB-lite"/>
    </source>
</evidence>
<organism evidence="2 3">
    <name type="scientific">Araneus ventricosus</name>
    <name type="common">Orbweaver spider</name>
    <name type="synonym">Epeira ventricosa</name>
    <dbReference type="NCBI Taxonomy" id="182803"/>
    <lineage>
        <taxon>Eukaryota</taxon>
        <taxon>Metazoa</taxon>
        <taxon>Ecdysozoa</taxon>
        <taxon>Arthropoda</taxon>
        <taxon>Chelicerata</taxon>
        <taxon>Arachnida</taxon>
        <taxon>Araneae</taxon>
        <taxon>Araneomorphae</taxon>
        <taxon>Entelegynae</taxon>
        <taxon>Araneoidea</taxon>
        <taxon>Araneidae</taxon>
        <taxon>Araneus</taxon>
    </lineage>
</organism>
<dbReference type="Proteomes" id="UP000499080">
    <property type="component" value="Unassembled WGS sequence"/>
</dbReference>
<evidence type="ECO:0000313" key="3">
    <source>
        <dbReference type="Proteomes" id="UP000499080"/>
    </source>
</evidence>
<comment type="caution">
    <text evidence="2">The sequence shown here is derived from an EMBL/GenBank/DDBJ whole genome shotgun (WGS) entry which is preliminary data.</text>
</comment>
<protein>
    <submittedName>
        <fullName evidence="2">Uncharacterized protein</fullName>
    </submittedName>
</protein>
<reference evidence="2 3" key="1">
    <citation type="journal article" date="2019" name="Sci. Rep.">
        <title>Orb-weaving spider Araneus ventricosus genome elucidates the spidroin gene catalogue.</title>
        <authorList>
            <person name="Kono N."/>
            <person name="Nakamura H."/>
            <person name="Ohtoshi R."/>
            <person name="Moran D.A.P."/>
            <person name="Shinohara A."/>
            <person name="Yoshida Y."/>
            <person name="Fujiwara M."/>
            <person name="Mori M."/>
            <person name="Tomita M."/>
            <person name="Arakawa K."/>
        </authorList>
    </citation>
    <scope>NUCLEOTIDE SEQUENCE [LARGE SCALE GENOMIC DNA]</scope>
</reference>
<evidence type="ECO:0000313" key="2">
    <source>
        <dbReference type="EMBL" id="GBN82694.1"/>
    </source>
</evidence>
<keyword evidence="3" id="KW-1185">Reference proteome</keyword>
<feature type="compositionally biased region" description="Polar residues" evidence="1">
    <location>
        <begin position="82"/>
        <end position="96"/>
    </location>
</feature>
<accession>A0A4Y2S3C4</accession>
<feature type="region of interest" description="Disordered" evidence="1">
    <location>
        <begin position="63"/>
        <end position="102"/>
    </location>
</feature>
<name>A0A4Y2S3C4_ARAVE</name>
<sequence>MVSKKWKVPQWLPRFIFENTDPVKNESFQFETETFNIKTAPLFEETETVLTRNELLPGKVASPAVETASSAPTLDLPVESGSCPNQTGSFCSQTEFSPDEAQ</sequence>
<gene>
    <name evidence="2" type="ORF">AVEN_137954_1</name>
</gene>